<comment type="caution">
    <text evidence="1">The sequence shown here is derived from an EMBL/GenBank/DDBJ whole genome shotgun (WGS) entry which is preliminary data.</text>
</comment>
<dbReference type="InterPro" id="IPR008306">
    <property type="entry name" value="UCP018008"/>
</dbReference>
<protein>
    <submittedName>
        <fullName evidence="1">DUF429 domain-containing protein</fullName>
    </submittedName>
</protein>
<evidence type="ECO:0000313" key="1">
    <source>
        <dbReference type="EMBL" id="MBS7809462.1"/>
    </source>
</evidence>
<dbReference type="PIRSF" id="PIRSF018008">
    <property type="entry name" value="UCP018008"/>
    <property type="match status" value="1"/>
</dbReference>
<name>A0ABS5Q7S6_9PROT</name>
<keyword evidence="2" id="KW-1185">Reference proteome</keyword>
<dbReference type="Proteomes" id="UP000766336">
    <property type="component" value="Unassembled WGS sequence"/>
</dbReference>
<sequence>MIGFDSAWTDNPKAPGAICAVSLEEGRPVRFHPPRLVSFDGGLEFIRQVRSPGATLVALDQPTVVPNLTSMRPVERAAASLVSWMGGGVQPSNRGRIGMFCDDAPIWWFLRQLKAMEDPELARIATDGLHLMEVFPAISLAAMDADFFGYRRGPRYNPARRTFRIEDWRRVAKAAAREAASMGFDEIGEWCRVAASVDAPRKADQDRLDAVLCLLIALRWRLRPREESLILGNTTTGYMVMPAAPAVRERLAVAALRMSVPMDGHLPTGADRQGA</sequence>
<reference evidence="1 2" key="1">
    <citation type="submission" date="2021-05" db="EMBL/GenBank/DDBJ databases">
        <title>Roseococcus sp. XZZS9, whole genome shotgun sequencing project.</title>
        <authorList>
            <person name="Zhao G."/>
            <person name="Shen L."/>
        </authorList>
    </citation>
    <scope>NUCLEOTIDE SEQUENCE [LARGE SCALE GENOMIC DNA]</scope>
    <source>
        <strain evidence="1 2">XZZS9</strain>
    </source>
</reference>
<dbReference type="InterPro" id="IPR007362">
    <property type="entry name" value="DUF429"/>
</dbReference>
<dbReference type="Pfam" id="PF04250">
    <property type="entry name" value="DUF429"/>
    <property type="match status" value="1"/>
</dbReference>
<proteinExistence type="predicted"/>
<dbReference type="EMBL" id="JAHCDA010000001">
    <property type="protein sequence ID" value="MBS7809462.1"/>
    <property type="molecule type" value="Genomic_DNA"/>
</dbReference>
<accession>A0ABS5Q7S6</accession>
<gene>
    <name evidence="1" type="ORF">KHU32_00845</name>
</gene>
<evidence type="ECO:0000313" key="2">
    <source>
        <dbReference type="Proteomes" id="UP000766336"/>
    </source>
</evidence>
<organism evidence="1 2">
    <name type="scientific">Roseococcus pinisoli</name>
    <dbReference type="NCBI Taxonomy" id="2835040"/>
    <lineage>
        <taxon>Bacteria</taxon>
        <taxon>Pseudomonadati</taxon>
        <taxon>Pseudomonadota</taxon>
        <taxon>Alphaproteobacteria</taxon>
        <taxon>Acetobacterales</taxon>
        <taxon>Roseomonadaceae</taxon>
        <taxon>Roseococcus</taxon>
    </lineage>
</organism>